<dbReference type="Proteomes" id="UP000030671">
    <property type="component" value="Unassembled WGS sequence"/>
</dbReference>
<comment type="catalytic activity">
    <reaction evidence="1">
        <text>S-ubiquitinyl-[E2 ubiquitin-conjugating enzyme]-L-cysteine + [acceptor protein]-L-lysine = [E2 ubiquitin-conjugating enzyme]-L-cysteine + N(6)-ubiquitinyl-[acceptor protein]-L-lysine.</text>
        <dbReference type="EC" id="2.3.2.27"/>
    </reaction>
</comment>
<dbReference type="InParanoid" id="W4K8G8"/>
<evidence type="ECO:0000256" key="8">
    <source>
        <dbReference type="ARBA" id="ARBA00022989"/>
    </source>
</evidence>
<evidence type="ECO:0000256" key="5">
    <source>
        <dbReference type="ARBA" id="ARBA00022723"/>
    </source>
</evidence>
<name>W4K8G8_HETIT</name>
<dbReference type="SUPFAM" id="SSF52025">
    <property type="entry name" value="PA domain"/>
    <property type="match status" value="1"/>
</dbReference>
<evidence type="ECO:0000256" key="7">
    <source>
        <dbReference type="ARBA" id="ARBA00022833"/>
    </source>
</evidence>
<keyword evidence="16" id="KW-1185">Reference proteome</keyword>
<dbReference type="EC" id="2.3.2.27" evidence="3"/>
<proteinExistence type="predicted"/>
<dbReference type="EMBL" id="KI925458">
    <property type="protein sequence ID" value="ETW81346.1"/>
    <property type="molecule type" value="Genomic_DNA"/>
</dbReference>
<dbReference type="GeneID" id="20678182"/>
<dbReference type="FunFam" id="3.30.40.10:FF:000388">
    <property type="entry name" value="Putative RING zinc finger domain superfamily protein"/>
    <property type="match status" value="1"/>
</dbReference>
<evidence type="ECO:0000256" key="2">
    <source>
        <dbReference type="ARBA" id="ARBA00004167"/>
    </source>
</evidence>
<dbReference type="Pfam" id="PF13639">
    <property type="entry name" value="zf-RING_2"/>
    <property type="match status" value="1"/>
</dbReference>
<dbReference type="GO" id="GO:0016020">
    <property type="term" value="C:membrane"/>
    <property type="evidence" value="ECO:0007669"/>
    <property type="project" value="UniProtKB-SubCell"/>
</dbReference>
<dbReference type="InterPro" id="IPR051653">
    <property type="entry name" value="E3_ligase_sorting_rcpt"/>
</dbReference>
<dbReference type="InterPro" id="IPR013083">
    <property type="entry name" value="Znf_RING/FYVE/PHD"/>
</dbReference>
<comment type="subcellular location">
    <subcellularLocation>
        <location evidence="2">Membrane</location>
        <topology evidence="2">Single-pass membrane protein</topology>
    </subcellularLocation>
</comment>
<dbReference type="eggNOG" id="KOG4628">
    <property type="taxonomic scope" value="Eukaryota"/>
</dbReference>
<keyword evidence="9 12" id="KW-0472">Membrane</keyword>
<reference evidence="15 16" key="1">
    <citation type="journal article" date="2012" name="New Phytol.">
        <title>Insight into trade-off between wood decay and parasitism from the genome of a fungal forest pathogen.</title>
        <authorList>
            <person name="Olson A."/>
            <person name="Aerts A."/>
            <person name="Asiegbu F."/>
            <person name="Belbahri L."/>
            <person name="Bouzid O."/>
            <person name="Broberg A."/>
            <person name="Canback B."/>
            <person name="Coutinho P.M."/>
            <person name="Cullen D."/>
            <person name="Dalman K."/>
            <person name="Deflorio G."/>
            <person name="van Diepen L.T."/>
            <person name="Dunand C."/>
            <person name="Duplessis S."/>
            <person name="Durling M."/>
            <person name="Gonthier P."/>
            <person name="Grimwood J."/>
            <person name="Fossdal C.G."/>
            <person name="Hansson D."/>
            <person name="Henrissat B."/>
            <person name="Hietala A."/>
            <person name="Himmelstrand K."/>
            <person name="Hoffmeister D."/>
            <person name="Hogberg N."/>
            <person name="James T.Y."/>
            <person name="Karlsson M."/>
            <person name="Kohler A."/>
            <person name="Kues U."/>
            <person name="Lee Y.H."/>
            <person name="Lin Y.C."/>
            <person name="Lind M."/>
            <person name="Lindquist E."/>
            <person name="Lombard V."/>
            <person name="Lucas S."/>
            <person name="Lunden K."/>
            <person name="Morin E."/>
            <person name="Murat C."/>
            <person name="Park J."/>
            <person name="Raffaello T."/>
            <person name="Rouze P."/>
            <person name="Salamov A."/>
            <person name="Schmutz J."/>
            <person name="Solheim H."/>
            <person name="Stahlberg J."/>
            <person name="Velez H."/>
            <person name="de Vries R.P."/>
            <person name="Wiebenga A."/>
            <person name="Woodward S."/>
            <person name="Yakovlev I."/>
            <person name="Garbelotto M."/>
            <person name="Martin F."/>
            <person name="Grigoriev I.V."/>
            <person name="Stenlid J."/>
        </authorList>
    </citation>
    <scope>NUCLEOTIDE SEQUENCE [LARGE SCALE GENOMIC DNA]</scope>
    <source>
        <strain evidence="15 16">TC 32-1</strain>
    </source>
</reference>
<feature type="signal peptide" evidence="13">
    <location>
        <begin position="1"/>
        <end position="20"/>
    </location>
</feature>
<evidence type="ECO:0000259" key="14">
    <source>
        <dbReference type="PROSITE" id="PS50089"/>
    </source>
</evidence>
<dbReference type="Gene3D" id="3.30.40.10">
    <property type="entry name" value="Zinc/RING finger domain, C3HC4 (zinc finger)"/>
    <property type="match status" value="1"/>
</dbReference>
<evidence type="ECO:0000256" key="10">
    <source>
        <dbReference type="PROSITE-ProRule" id="PRU00175"/>
    </source>
</evidence>
<evidence type="ECO:0000313" key="15">
    <source>
        <dbReference type="EMBL" id="ETW81346.1"/>
    </source>
</evidence>
<dbReference type="RefSeq" id="XP_009545844.1">
    <property type="nucleotide sequence ID" value="XM_009547549.1"/>
</dbReference>
<dbReference type="InterPro" id="IPR046450">
    <property type="entry name" value="PA_dom_sf"/>
</dbReference>
<feature type="transmembrane region" description="Helical" evidence="12">
    <location>
        <begin position="231"/>
        <end position="255"/>
    </location>
</feature>
<evidence type="ECO:0000256" key="12">
    <source>
        <dbReference type="SAM" id="Phobius"/>
    </source>
</evidence>
<dbReference type="SMART" id="SM00184">
    <property type="entry name" value="RING"/>
    <property type="match status" value="1"/>
</dbReference>
<dbReference type="STRING" id="747525.W4K8G8"/>
<dbReference type="PANTHER" id="PTHR47168">
    <property type="entry name" value="RING ZINC FINGER DOMAIN SUPERFAMILY PROTEIN-RELATED"/>
    <property type="match status" value="1"/>
</dbReference>
<keyword evidence="6 10" id="KW-0863">Zinc-finger</keyword>
<evidence type="ECO:0000256" key="11">
    <source>
        <dbReference type="SAM" id="MobiDB-lite"/>
    </source>
</evidence>
<keyword evidence="4 12" id="KW-0812">Transmembrane</keyword>
<accession>W4K8G8</accession>
<dbReference type="KEGG" id="hir:HETIRDRAFT_51505"/>
<organism evidence="15 16">
    <name type="scientific">Heterobasidion irregulare (strain TC 32-1)</name>
    <dbReference type="NCBI Taxonomy" id="747525"/>
    <lineage>
        <taxon>Eukaryota</taxon>
        <taxon>Fungi</taxon>
        <taxon>Dikarya</taxon>
        <taxon>Basidiomycota</taxon>
        <taxon>Agaricomycotina</taxon>
        <taxon>Agaricomycetes</taxon>
        <taxon>Russulales</taxon>
        <taxon>Bondarzewiaceae</taxon>
        <taxon>Heterobasidion</taxon>
        <taxon>Heterobasidion annosum species complex</taxon>
    </lineage>
</organism>
<dbReference type="GO" id="GO:0008270">
    <property type="term" value="F:zinc ion binding"/>
    <property type="evidence" value="ECO:0007669"/>
    <property type="project" value="UniProtKB-KW"/>
</dbReference>
<dbReference type="Gene3D" id="3.50.30.30">
    <property type="match status" value="1"/>
</dbReference>
<evidence type="ECO:0000256" key="4">
    <source>
        <dbReference type="ARBA" id="ARBA00022692"/>
    </source>
</evidence>
<keyword evidence="5" id="KW-0479">Metal-binding</keyword>
<dbReference type="InterPro" id="IPR003137">
    <property type="entry name" value="PA_domain"/>
</dbReference>
<evidence type="ECO:0000256" key="3">
    <source>
        <dbReference type="ARBA" id="ARBA00012483"/>
    </source>
</evidence>
<dbReference type="AlphaFoldDB" id="W4K8G8"/>
<keyword evidence="8 12" id="KW-1133">Transmembrane helix</keyword>
<evidence type="ECO:0000256" key="1">
    <source>
        <dbReference type="ARBA" id="ARBA00000900"/>
    </source>
</evidence>
<evidence type="ECO:0000256" key="13">
    <source>
        <dbReference type="SAM" id="SignalP"/>
    </source>
</evidence>
<evidence type="ECO:0000256" key="6">
    <source>
        <dbReference type="ARBA" id="ARBA00022771"/>
    </source>
</evidence>
<dbReference type="FunCoup" id="W4K8G8">
    <property type="interactions" value="334"/>
</dbReference>
<feature type="chain" id="PRO_5004844071" description="RING-type E3 ubiquitin transferase" evidence="13">
    <location>
        <begin position="21"/>
        <end position="432"/>
    </location>
</feature>
<keyword evidence="13" id="KW-0732">Signal</keyword>
<evidence type="ECO:0000313" key="16">
    <source>
        <dbReference type="Proteomes" id="UP000030671"/>
    </source>
</evidence>
<sequence>MHRLDISLSLLIFFALGAHAGPLGWLRAASASVQADHGWLWGWAWGADSSVSVVDRTPPLTFISRPAAFGSELTDPLLGYVIPLNSFTAPCTDVEDANEFALNFTSQAPTSNVGCPALCISGPNVPEASESWIALVQRGKCQFADKAREAQRLGARAVVVGGDDPEISGNPDALVNMYSPGDASDVRIAATFIKYSDYMELSSLIATSNTSHSGLKTLSLLLNSEYSVWQWYSPILTFLTILVVPCCLTFMTLLIHRIRLVRAAQRDRAPEDIVKSLPWRVWTGTGWEKHSGVVPGQDAQPAPSHQDVDIELRESPAESVTPARVVDDDDDPAWFQSQSECAICLEEFMKGDRVRVLPCKHIFHLDEVDAWLIHRKKLCPVCKADVTQPPPVIYSHTPSPLAENTPVAHPASPPIDSMLEATERTPLMQSNS</sequence>
<dbReference type="SUPFAM" id="SSF57850">
    <property type="entry name" value="RING/U-box"/>
    <property type="match status" value="1"/>
</dbReference>
<dbReference type="OrthoDB" id="8062037at2759"/>
<feature type="region of interest" description="Disordered" evidence="11">
    <location>
        <begin position="397"/>
        <end position="416"/>
    </location>
</feature>
<feature type="domain" description="RING-type" evidence="14">
    <location>
        <begin position="341"/>
        <end position="383"/>
    </location>
</feature>
<dbReference type="Pfam" id="PF02225">
    <property type="entry name" value="PA"/>
    <property type="match status" value="1"/>
</dbReference>
<dbReference type="InterPro" id="IPR001841">
    <property type="entry name" value="Znf_RING"/>
</dbReference>
<gene>
    <name evidence="15" type="ORF">HETIRDRAFT_51505</name>
</gene>
<protein>
    <recommendedName>
        <fullName evidence="3">RING-type E3 ubiquitin transferase</fullName>
        <ecNumber evidence="3">2.3.2.27</ecNumber>
    </recommendedName>
</protein>
<dbReference type="PROSITE" id="PS50089">
    <property type="entry name" value="ZF_RING_2"/>
    <property type="match status" value="1"/>
</dbReference>
<evidence type="ECO:0000256" key="9">
    <source>
        <dbReference type="ARBA" id="ARBA00023136"/>
    </source>
</evidence>
<dbReference type="HOGENOM" id="CLU_028987_0_0_1"/>
<dbReference type="GO" id="GO:0061630">
    <property type="term" value="F:ubiquitin protein ligase activity"/>
    <property type="evidence" value="ECO:0007669"/>
    <property type="project" value="UniProtKB-EC"/>
</dbReference>
<keyword evidence="7" id="KW-0862">Zinc</keyword>
<dbReference type="PANTHER" id="PTHR47168:SF1">
    <property type="entry name" value="OS02G0798600 PROTEIN"/>
    <property type="match status" value="1"/>
</dbReference>